<dbReference type="Gramene" id="TKW30924">
    <property type="protein sequence ID" value="TKW30924"/>
    <property type="gene ID" value="SEVIR_2G070500v2"/>
</dbReference>
<dbReference type="OMA" id="TARYVPC"/>
<dbReference type="EMBL" id="CM016553">
    <property type="protein sequence ID" value="TKW30924.1"/>
    <property type="molecule type" value="Genomic_DNA"/>
</dbReference>
<dbReference type="InterPro" id="IPR055290">
    <property type="entry name" value="At3g26010-like"/>
</dbReference>
<proteinExistence type="predicted"/>
<dbReference type="PANTHER" id="PTHR35546">
    <property type="entry name" value="F-BOX PROTEIN INTERACTION DOMAIN PROTEIN-RELATED"/>
    <property type="match status" value="1"/>
</dbReference>
<gene>
    <name evidence="1" type="ORF">SEVIR_2G070500v2</name>
</gene>
<evidence type="ECO:0000313" key="1">
    <source>
        <dbReference type="EMBL" id="TKW30924.1"/>
    </source>
</evidence>
<protein>
    <recommendedName>
        <fullName evidence="3">F-box associated domain-containing protein</fullName>
    </recommendedName>
</protein>
<organism evidence="1 2">
    <name type="scientific">Setaria viridis</name>
    <name type="common">Green bristlegrass</name>
    <name type="synonym">Setaria italica subsp. viridis</name>
    <dbReference type="NCBI Taxonomy" id="4556"/>
    <lineage>
        <taxon>Eukaryota</taxon>
        <taxon>Viridiplantae</taxon>
        <taxon>Streptophyta</taxon>
        <taxon>Embryophyta</taxon>
        <taxon>Tracheophyta</taxon>
        <taxon>Spermatophyta</taxon>
        <taxon>Magnoliopsida</taxon>
        <taxon>Liliopsida</taxon>
        <taxon>Poales</taxon>
        <taxon>Poaceae</taxon>
        <taxon>PACMAD clade</taxon>
        <taxon>Panicoideae</taxon>
        <taxon>Panicodae</taxon>
        <taxon>Paniceae</taxon>
        <taxon>Cenchrinae</taxon>
        <taxon>Setaria</taxon>
    </lineage>
</organism>
<dbReference type="Proteomes" id="UP000298652">
    <property type="component" value="Chromosome 2"/>
</dbReference>
<reference evidence="1" key="1">
    <citation type="submission" date="2019-03" db="EMBL/GenBank/DDBJ databases">
        <title>WGS assembly of Setaria viridis.</title>
        <authorList>
            <person name="Huang P."/>
            <person name="Jenkins J."/>
            <person name="Grimwood J."/>
            <person name="Barry K."/>
            <person name="Healey A."/>
            <person name="Mamidi S."/>
            <person name="Sreedasyam A."/>
            <person name="Shu S."/>
            <person name="Feldman M."/>
            <person name="Wu J."/>
            <person name="Yu Y."/>
            <person name="Chen C."/>
            <person name="Johnson J."/>
            <person name="Rokhsar D."/>
            <person name="Baxter I."/>
            <person name="Schmutz J."/>
            <person name="Brutnell T."/>
            <person name="Kellogg E."/>
        </authorList>
    </citation>
    <scope>NUCLEOTIDE SEQUENCE [LARGE SCALE GENOMIC DNA]</scope>
</reference>
<evidence type="ECO:0008006" key="3">
    <source>
        <dbReference type="Google" id="ProtNLM"/>
    </source>
</evidence>
<keyword evidence="2" id="KW-1185">Reference proteome</keyword>
<accession>A0A4U6VQ74</accession>
<name>A0A4U6VQ74_SETVI</name>
<dbReference type="PANTHER" id="PTHR35546:SF24">
    <property type="entry name" value="F-BOX DOMAIN-CONTAINING PROTEIN"/>
    <property type="match status" value="1"/>
</dbReference>
<dbReference type="AlphaFoldDB" id="A0A4U6VQ74"/>
<sequence>MEHLHPAELLQPLDVPHTIWANIAMDFVEGFPKLEGWHKVRFNLANPQPCPFVNGFLHLLVRNQDQIKIVAVRRCTRFFGESQGHLHYMTQEIVEAHERKCKLSIWVLQDYDTKEWVLKHTVDTHKVFGEDSCVGSTSEFEVVDIHQDCNVVFLTPPLRGKLVAYGMSNKEVSVIATFDDQKLLSGTARYVPCFWKSPVLTNKH</sequence>
<evidence type="ECO:0000313" key="2">
    <source>
        <dbReference type="Proteomes" id="UP000298652"/>
    </source>
</evidence>